<dbReference type="PANTHER" id="PTHR42057:SF2">
    <property type="entry name" value="F-BOX DOMAIN PROTEIN (AFU_ORTHOLOGUE AFUA_4G00200)-RELATED"/>
    <property type="match status" value="1"/>
</dbReference>
<dbReference type="Gene3D" id="3.80.10.10">
    <property type="entry name" value="Ribonuclease Inhibitor"/>
    <property type="match status" value="1"/>
</dbReference>
<dbReference type="AlphaFoldDB" id="A0A0F8UYF0"/>
<gene>
    <name evidence="1" type="ORF">AOCH_001610</name>
</gene>
<evidence type="ECO:0000313" key="1">
    <source>
        <dbReference type="EMBL" id="KKK24533.1"/>
    </source>
</evidence>
<dbReference type="Proteomes" id="UP000034947">
    <property type="component" value="Unassembled WGS sequence"/>
</dbReference>
<dbReference type="VEuPathDB" id="FungiDB:P175DRAFT_0481806"/>
<dbReference type="EMBL" id="JYKN01000404">
    <property type="protein sequence ID" value="KKK24533.1"/>
    <property type="molecule type" value="Genomic_DNA"/>
</dbReference>
<name>A0A0F8UYF0_9EURO</name>
<reference evidence="1 2" key="1">
    <citation type="submission" date="2015-02" db="EMBL/GenBank/DDBJ databases">
        <title>Draft Genome Sequences of Two Closely-Related Aflatoxigenic Aspergillus Species Obtained from the Cote d'Ivoire.</title>
        <authorList>
            <person name="Moore G.G."/>
            <person name="Beltz S.B."/>
            <person name="Mack B.M."/>
        </authorList>
    </citation>
    <scope>NUCLEOTIDE SEQUENCE [LARGE SCALE GENOMIC DNA]</scope>
    <source>
        <strain evidence="1 2">SRRC1432</strain>
    </source>
</reference>
<evidence type="ECO:0008006" key="3">
    <source>
        <dbReference type="Google" id="ProtNLM"/>
    </source>
</evidence>
<dbReference type="PANTHER" id="PTHR42057">
    <property type="entry name" value="F-BOX DOMAIN PROTEIN (AFU_ORTHOLOGUE AFUA_4G00200)"/>
    <property type="match status" value="1"/>
</dbReference>
<evidence type="ECO:0000313" key="2">
    <source>
        <dbReference type="Proteomes" id="UP000034947"/>
    </source>
</evidence>
<dbReference type="OrthoDB" id="3140657at2759"/>
<proteinExistence type="predicted"/>
<dbReference type="InterPro" id="IPR032675">
    <property type="entry name" value="LRR_dom_sf"/>
</dbReference>
<organism evidence="1 2">
    <name type="scientific">Aspergillus ochraceoroseus</name>
    <dbReference type="NCBI Taxonomy" id="138278"/>
    <lineage>
        <taxon>Eukaryota</taxon>
        <taxon>Fungi</taxon>
        <taxon>Dikarya</taxon>
        <taxon>Ascomycota</taxon>
        <taxon>Pezizomycotina</taxon>
        <taxon>Eurotiomycetes</taxon>
        <taxon>Eurotiomycetidae</taxon>
        <taxon>Eurotiales</taxon>
        <taxon>Aspergillaceae</taxon>
        <taxon>Aspergillus</taxon>
        <taxon>Aspergillus subgen. Nidulantes</taxon>
    </lineage>
</organism>
<sequence>MAAILALPLEIISHIFACVDRDSRRNLRLVHSLFNTIGQRWVFRSTQLAPTPRSCDHFEKVLETPDLIRFVRKVYLQTYDEDTDITSEQGDSDGEDEYELSDPEDELVRPRRFWSLFERLKEFPQLQSVALCFHHTCVEETSDHWVDDIPQDINFRSTVMQRFTDVVASLPHLPQELIIQDLQNINDTDSTVVANIRKILGGLKSLRLNITNEHSEGNGETDLERDAPHEFFPELSSFWLKPALSSLEHLTIYSSNYFGFYPKCDLRGTHFPRLESLALGNYTFVHDSQLDWILSHAPTLTGLYLDDCPILYEVAIRDKERTYLDPADLQPDPRFDGEGYASYDKRWKDYFQAFKEGLPLLQHFRYGHCLAWWEHDTTPLECETEIEVALRHDSYMVYCDGYGPSQYMAHMIYTIRQEGDIKWEDGEPLRCTDEDINALKELCAKLRQPLANDGWNPVDS</sequence>
<dbReference type="SUPFAM" id="SSF52047">
    <property type="entry name" value="RNI-like"/>
    <property type="match status" value="1"/>
</dbReference>
<accession>A0A0F8UYF0</accession>
<keyword evidence="2" id="KW-1185">Reference proteome</keyword>
<protein>
    <recommendedName>
        <fullName evidence="3">F-box domain-containing protein</fullName>
    </recommendedName>
</protein>
<comment type="caution">
    <text evidence="1">The sequence shown here is derived from an EMBL/GenBank/DDBJ whole genome shotgun (WGS) entry which is preliminary data.</text>
</comment>